<evidence type="ECO:0000256" key="9">
    <source>
        <dbReference type="SAM" id="Phobius"/>
    </source>
</evidence>
<dbReference type="EMBL" id="JBITGY010000011">
    <property type="protein sequence ID" value="MFI6503175.1"/>
    <property type="molecule type" value="Genomic_DNA"/>
</dbReference>
<evidence type="ECO:0000256" key="7">
    <source>
        <dbReference type="ARBA" id="ARBA00022840"/>
    </source>
</evidence>
<dbReference type="PANTHER" id="PTHR24421">
    <property type="entry name" value="NITRATE/NITRITE SENSOR PROTEIN NARX-RELATED"/>
    <property type="match status" value="1"/>
</dbReference>
<comment type="caution">
    <text evidence="11">The sequence shown here is derived from an EMBL/GenBank/DDBJ whole genome shotgun (WGS) entry which is preliminary data.</text>
</comment>
<name>A0ABW7Z4U0_9ACTN</name>
<evidence type="ECO:0000256" key="4">
    <source>
        <dbReference type="ARBA" id="ARBA00022679"/>
    </source>
</evidence>
<dbReference type="InterPro" id="IPR036890">
    <property type="entry name" value="HATPase_C_sf"/>
</dbReference>
<accession>A0ABW7Z4U0</accession>
<evidence type="ECO:0000256" key="3">
    <source>
        <dbReference type="ARBA" id="ARBA00022553"/>
    </source>
</evidence>
<feature type="domain" description="Histidine kinase/HSP90-like ATPase" evidence="10">
    <location>
        <begin position="297"/>
        <end position="392"/>
    </location>
</feature>
<gene>
    <name evidence="11" type="ORF">ACIBG2_37740</name>
</gene>
<evidence type="ECO:0000256" key="8">
    <source>
        <dbReference type="ARBA" id="ARBA00023012"/>
    </source>
</evidence>
<dbReference type="Proteomes" id="UP001612741">
    <property type="component" value="Unassembled WGS sequence"/>
</dbReference>
<keyword evidence="12" id="KW-1185">Reference proteome</keyword>
<reference evidence="11 12" key="1">
    <citation type="submission" date="2024-10" db="EMBL/GenBank/DDBJ databases">
        <title>The Natural Products Discovery Center: Release of the First 8490 Sequenced Strains for Exploring Actinobacteria Biosynthetic Diversity.</title>
        <authorList>
            <person name="Kalkreuter E."/>
            <person name="Kautsar S.A."/>
            <person name="Yang D."/>
            <person name="Bader C.D."/>
            <person name="Teijaro C.N."/>
            <person name="Fluegel L."/>
            <person name="Davis C.M."/>
            <person name="Simpson J.R."/>
            <person name="Lauterbach L."/>
            <person name="Steele A.D."/>
            <person name="Gui C."/>
            <person name="Meng S."/>
            <person name="Li G."/>
            <person name="Viehrig K."/>
            <person name="Ye F."/>
            <person name="Su P."/>
            <person name="Kiefer A.F."/>
            <person name="Nichols A."/>
            <person name="Cepeda A.J."/>
            <person name="Yan W."/>
            <person name="Fan B."/>
            <person name="Jiang Y."/>
            <person name="Adhikari A."/>
            <person name="Zheng C.-J."/>
            <person name="Schuster L."/>
            <person name="Cowan T.M."/>
            <person name="Smanski M.J."/>
            <person name="Chevrette M.G."/>
            <person name="De Carvalho L.P.S."/>
            <person name="Shen B."/>
        </authorList>
    </citation>
    <scope>NUCLEOTIDE SEQUENCE [LARGE SCALE GENOMIC DNA]</scope>
    <source>
        <strain evidence="11 12">NPDC050545</strain>
    </source>
</reference>
<evidence type="ECO:0000259" key="10">
    <source>
        <dbReference type="SMART" id="SM00387"/>
    </source>
</evidence>
<evidence type="ECO:0000313" key="12">
    <source>
        <dbReference type="Proteomes" id="UP001612741"/>
    </source>
</evidence>
<keyword evidence="9" id="KW-0812">Transmembrane</keyword>
<keyword evidence="3" id="KW-0597">Phosphoprotein</keyword>
<dbReference type="SMART" id="SM00387">
    <property type="entry name" value="HATPase_c"/>
    <property type="match status" value="1"/>
</dbReference>
<dbReference type="EC" id="2.7.13.3" evidence="2"/>
<evidence type="ECO:0000256" key="2">
    <source>
        <dbReference type="ARBA" id="ARBA00012438"/>
    </source>
</evidence>
<dbReference type="SUPFAM" id="SSF55874">
    <property type="entry name" value="ATPase domain of HSP90 chaperone/DNA topoisomerase II/histidine kinase"/>
    <property type="match status" value="1"/>
</dbReference>
<keyword evidence="9" id="KW-0472">Membrane</keyword>
<dbReference type="Pfam" id="PF02518">
    <property type="entry name" value="HATPase_c"/>
    <property type="match status" value="1"/>
</dbReference>
<feature type="transmembrane region" description="Helical" evidence="9">
    <location>
        <begin position="72"/>
        <end position="92"/>
    </location>
</feature>
<dbReference type="InterPro" id="IPR050482">
    <property type="entry name" value="Sensor_HK_TwoCompSys"/>
</dbReference>
<feature type="transmembrane region" description="Helical" evidence="9">
    <location>
        <begin position="148"/>
        <end position="167"/>
    </location>
</feature>
<keyword evidence="9" id="KW-1133">Transmembrane helix</keyword>
<dbReference type="PANTHER" id="PTHR24421:SF10">
    <property type="entry name" value="NITRATE_NITRITE SENSOR PROTEIN NARQ"/>
    <property type="match status" value="1"/>
</dbReference>
<keyword evidence="4" id="KW-0808">Transferase</keyword>
<evidence type="ECO:0000256" key="5">
    <source>
        <dbReference type="ARBA" id="ARBA00022741"/>
    </source>
</evidence>
<organism evidence="11 12">
    <name type="scientific">Nonomuraea typhae</name>
    <dbReference type="NCBI Taxonomy" id="2603600"/>
    <lineage>
        <taxon>Bacteria</taxon>
        <taxon>Bacillati</taxon>
        <taxon>Actinomycetota</taxon>
        <taxon>Actinomycetes</taxon>
        <taxon>Streptosporangiales</taxon>
        <taxon>Streptosporangiaceae</taxon>
        <taxon>Nonomuraea</taxon>
    </lineage>
</organism>
<keyword evidence="7" id="KW-0067">ATP-binding</keyword>
<feature type="transmembrane region" description="Helical" evidence="9">
    <location>
        <begin position="20"/>
        <end position="39"/>
    </location>
</feature>
<dbReference type="CDD" id="cd16917">
    <property type="entry name" value="HATPase_UhpB-NarQ-NarX-like"/>
    <property type="match status" value="1"/>
</dbReference>
<dbReference type="Gene3D" id="1.20.5.1930">
    <property type="match status" value="1"/>
</dbReference>
<sequence length="394" mass="41736">MAVMRSVRLPTKPDTERPVFRRWPFALLAGVALWLNVLSFHFFSRLGALSLPSAALVSVPVLVAWYRPVAGWALALVAVPLPTLAGLAMGSPEMPLPWMLNQQLFILPVMYLFALSVPLWASVAGYAMMIAAGVATALPVALSLQVKITGVSAWAMASLVAFMLGYNGRLRRLATIRVAGELSKRKLMEERTRIARELHDVVAHHMSVIAVQAASAPYRVDDVSEAAAKEFAAINAAARASLNDMRRLLGALRGADEPPDTAPQPGVDDLDSLVDSVRQAGVPVRLIRTGEHPIGPLRSVTVYRMVQEALSNVVRHAPGARVVVTVRAAADAVVVEVENGPPPTGTRASGLDGSGAGLAGMRERVTALGGRLEAGPTGGGGFAVRGRLPEGERA</sequence>
<comment type="catalytic activity">
    <reaction evidence="1">
        <text>ATP + protein L-histidine = ADP + protein N-phospho-L-histidine.</text>
        <dbReference type="EC" id="2.7.13.3"/>
    </reaction>
</comment>
<keyword evidence="8" id="KW-0902">Two-component regulatory system</keyword>
<protein>
    <recommendedName>
        <fullName evidence="2">histidine kinase</fullName>
        <ecNumber evidence="2">2.7.13.3</ecNumber>
    </recommendedName>
</protein>
<dbReference type="Pfam" id="PF07730">
    <property type="entry name" value="HisKA_3"/>
    <property type="match status" value="1"/>
</dbReference>
<feature type="transmembrane region" description="Helical" evidence="9">
    <location>
        <begin position="104"/>
        <end position="128"/>
    </location>
</feature>
<evidence type="ECO:0000256" key="6">
    <source>
        <dbReference type="ARBA" id="ARBA00022777"/>
    </source>
</evidence>
<evidence type="ECO:0000313" key="11">
    <source>
        <dbReference type="EMBL" id="MFI6503175.1"/>
    </source>
</evidence>
<dbReference type="RefSeq" id="WP_397088967.1">
    <property type="nucleotide sequence ID" value="NZ_JBITGY010000011.1"/>
</dbReference>
<dbReference type="Gene3D" id="3.30.565.10">
    <property type="entry name" value="Histidine kinase-like ATPase, C-terminal domain"/>
    <property type="match status" value="1"/>
</dbReference>
<dbReference type="InterPro" id="IPR003594">
    <property type="entry name" value="HATPase_dom"/>
</dbReference>
<keyword evidence="5" id="KW-0547">Nucleotide-binding</keyword>
<proteinExistence type="predicted"/>
<dbReference type="GO" id="GO:0016301">
    <property type="term" value="F:kinase activity"/>
    <property type="evidence" value="ECO:0007669"/>
    <property type="project" value="UniProtKB-KW"/>
</dbReference>
<keyword evidence="6 11" id="KW-0418">Kinase</keyword>
<dbReference type="InterPro" id="IPR011712">
    <property type="entry name" value="Sig_transdc_His_kin_sub3_dim/P"/>
</dbReference>
<evidence type="ECO:0000256" key="1">
    <source>
        <dbReference type="ARBA" id="ARBA00000085"/>
    </source>
</evidence>